<evidence type="ECO:0000256" key="1">
    <source>
        <dbReference type="SAM" id="MobiDB-lite"/>
    </source>
</evidence>
<dbReference type="InterPro" id="IPR007390">
    <property type="entry name" value="Spore_V_R"/>
</dbReference>
<comment type="caution">
    <text evidence="4">The sequence shown here is derived from an EMBL/GenBank/DDBJ whole genome shotgun (WGS) entry which is preliminary data.</text>
</comment>
<dbReference type="Pfam" id="PF04293">
    <property type="entry name" value="SpoVR"/>
    <property type="match status" value="1"/>
</dbReference>
<evidence type="ECO:0000259" key="2">
    <source>
        <dbReference type="Pfam" id="PF04293"/>
    </source>
</evidence>
<dbReference type="RefSeq" id="WP_092501740.1">
    <property type="nucleotide sequence ID" value="NZ_FOEH01000001.1"/>
</dbReference>
<keyword evidence="5" id="KW-1185">Reference proteome</keyword>
<dbReference type="InterPro" id="IPR057008">
    <property type="entry name" value="SpoVR-like_C"/>
</dbReference>
<dbReference type="PANTHER" id="PTHR30029:SF2">
    <property type="entry name" value="STAGE V SPORULATION PROTEIN R"/>
    <property type="match status" value="1"/>
</dbReference>
<feature type="region of interest" description="Disordered" evidence="1">
    <location>
        <begin position="195"/>
        <end position="214"/>
    </location>
</feature>
<evidence type="ECO:0000313" key="4">
    <source>
        <dbReference type="EMBL" id="SEP60778.1"/>
    </source>
</evidence>
<evidence type="ECO:0000259" key="3">
    <source>
        <dbReference type="Pfam" id="PF24755"/>
    </source>
</evidence>
<dbReference type="EMBL" id="FOEH01000001">
    <property type="protein sequence ID" value="SEP60778.1"/>
    <property type="molecule type" value="Genomic_DNA"/>
</dbReference>
<accession>A0A1H8ZB04</accession>
<feature type="domain" description="SpoVR-like C-terminal" evidence="3">
    <location>
        <begin position="397"/>
        <end position="448"/>
    </location>
</feature>
<dbReference type="InterPro" id="IPR056174">
    <property type="entry name" value="SpoVR_N"/>
</dbReference>
<dbReference type="PANTHER" id="PTHR30029">
    <property type="entry name" value="STAGE V SPORULATION PROTEIN R"/>
    <property type="match status" value="1"/>
</dbReference>
<name>A0A1H8ZB04_9BACI</name>
<reference evidence="4 5" key="1">
    <citation type="submission" date="2016-10" db="EMBL/GenBank/DDBJ databases">
        <authorList>
            <person name="Varghese N."/>
            <person name="Submissions S."/>
        </authorList>
    </citation>
    <scope>NUCLEOTIDE SEQUENCE [LARGE SCALE GENOMIC DNA]</scope>
    <source>
        <strain evidence="4 5">CGMCC 1.7734</strain>
    </source>
</reference>
<organism evidence="4 5">
    <name type="scientific">Virgibacillus subterraneus</name>
    <dbReference type="NCBI Taxonomy" id="621109"/>
    <lineage>
        <taxon>Bacteria</taxon>
        <taxon>Bacillati</taxon>
        <taxon>Bacillota</taxon>
        <taxon>Bacilli</taxon>
        <taxon>Bacillales</taxon>
        <taxon>Bacillaceae</taxon>
        <taxon>Virgibacillus</taxon>
    </lineage>
</organism>
<evidence type="ECO:0000313" key="5">
    <source>
        <dbReference type="Proteomes" id="UP000198733"/>
    </source>
</evidence>
<proteinExistence type="predicted"/>
<protein>
    <submittedName>
        <fullName evidence="4">Stage V sporulation protein R</fullName>
    </submittedName>
</protein>
<dbReference type="Pfam" id="PF24755">
    <property type="entry name" value="SpoVR_C"/>
    <property type="match status" value="1"/>
</dbReference>
<feature type="domain" description="SpoVR protein-like N-terminal" evidence="2">
    <location>
        <begin position="3"/>
        <end position="393"/>
    </location>
</feature>
<sequence>MTETKALNRAIDEITEIATEFGLDFYPMRYEICPADIIYTFGAYGMPTRYSHWSFGKQFHKMKLHYDLGLSQIYELVINSNPCYAFLLDTNSIIQNKLIIAHVLAHCDFFKNNARFANTRRDMVESMTATAERIANYEMIYGKDEVEQFLDAVLSIQEHIDPSIIRHKLPAQSEEEEETTPKVKTAYDDLWNLDQSEADKQPSPRNKRKKFPPNPEKDILLFIEEYSRELEDWQRDILTMMREEMQYFWPQLETKIMNEGWASYWHQRILREMDLTTDEVVEFAKLNAGVVQPSRQQINPYYLGLKMFENIEERYNNPTEEMRNLGIEPNSGREKMFEVREIESDISFIRNYLTKEIVQEEDMYLFEKQGRDYRITEKDYEKVRDQLISMRINGGFPYIQVENGDYLRNGELYLVHGYEGIELDLKYLENVIPYIYQLWGRDVHMETYVEEKQVVFSYDGNKMHRRFV</sequence>
<dbReference type="Proteomes" id="UP000198733">
    <property type="component" value="Unassembled WGS sequence"/>
</dbReference>
<gene>
    <name evidence="4" type="ORF">SAMN05216232_0331</name>
</gene>